<dbReference type="InterPro" id="IPR003439">
    <property type="entry name" value="ABC_transporter-like_ATP-bd"/>
</dbReference>
<proteinExistence type="predicted"/>
<dbReference type="OrthoDB" id="9787851at2"/>
<dbReference type="PROSITE" id="PS50893">
    <property type="entry name" value="ABC_TRANSPORTER_2"/>
    <property type="match status" value="1"/>
</dbReference>
<keyword evidence="7" id="KW-0408">Iron</keyword>
<dbReference type="InterPro" id="IPR003593">
    <property type="entry name" value="AAA+_ATPase"/>
</dbReference>
<keyword evidence="8" id="KW-0406">Ion transport</keyword>
<dbReference type="PANTHER" id="PTHR42771:SF2">
    <property type="entry name" value="IRON(3+)-HYDROXAMATE IMPORT ATP-BINDING PROTEIN FHUC"/>
    <property type="match status" value="1"/>
</dbReference>
<dbReference type="HOGENOM" id="CLU_000604_1_11_10"/>
<dbReference type="AlphaFoldDB" id="E4T3C2"/>
<protein>
    <submittedName>
        <fullName evidence="11">ABC transporter related protein</fullName>
    </submittedName>
</protein>
<evidence type="ECO:0000256" key="6">
    <source>
        <dbReference type="ARBA" id="ARBA00022840"/>
    </source>
</evidence>
<comment type="subcellular location">
    <subcellularLocation>
        <location evidence="1">Cell membrane</location>
        <topology evidence="1">Peripheral membrane protein</topology>
    </subcellularLocation>
</comment>
<dbReference type="SMART" id="SM00382">
    <property type="entry name" value="AAA"/>
    <property type="match status" value="1"/>
</dbReference>
<evidence type="ECO:0000256" key="8">
    <source>
        <dbReference type="ARBA" id="ARBA00023065"/>
    </source>
</evidence>
<dbReference type="EMBL" id="CP002345">
    <property type="protein sequence ID" value="ADQ79216.1"/>
    <property type="molecule type" value="Genomic_DNA"/>
</dbReference>
<keyword evidence="2" id="KW-0813">Transport</keyword>
<sequence>MSILTTQNLSIGYSKKGRTDIIQSRLNLQLRAGELVCLIGPNGSGKSTLLRTLAGLQKPMLGKTFIDEREIIRLKQQEKALLIALVLTERIEIENATVYNLVSLGRHPHSNWWGNITDEEDAVIREAIEMVHLGHKIHQNINELSDGERQRAMIAKALAQDTPIIMLDEPTAHLDLPNRVEIMLLLHRLAHKTGKAILLSTHELDLALQAADRIWLMSADTGVECGVPEDLVFNGSFNRAFESKSYFFNASNGNFSMNYPMTKRVWVSGDKTRMYWTFRALARAGYAVVQDADVHILVTENGWLLNDKNISTVEEFLLELECIFADH</sequence>
<dbReference type="GO" id="GO:0016887">
    <property type="term" value="F:ATP hydrolysis activity"/>
    <property type="evidence" value="ECO:0007669"/>
    <property type="project" value="InterPro"/>
</dbReference>
<keyword evidence="3" id="KW-1003">Cell membrane</keyword>
<dbReference type="SUPFAM" id="SSF52540">
    <property type="entry name" value="P-loop containing nucleoside triphosphate hydrolases"/>
    <property type="match status" value="1"/>
</dbReference>
<evidence type="ECO:0000256" key="1">
    <source>
        <dbReference type="ARBA" id="ARBA00004202"/>
    </source>
</evidence>
<gene>
    <name evidence="11" type="ordered locus">Palpr_1067</name>
</gene>
<evidence type="ECO:0000256" key="4">
    <source>
        <dbReference type="ARBA" id="ARBA00022496"/>
    </source>
</evidence>
<evidence type="ECO:0000256" key="5">
    <source>
        <dbReference type="ARBA" id="ARBA00022741"/>
    </source>
</evidence>
<dbReference type="RefSeq" id="WP_013444585.1">
    <property type="nucleotide sequence ID" value="NC_014734.1"/>
</dbReference>
<feature type="domain" description="ABC transporter" evidence="10">
    <location>
        <begin position="4"/>
        <end position="244"/>
    </location>
</feature>
<dbReference type="PANTHER" id="PTHR42771">
    <property type="entry name" value="IRON(3+)-HYDROXAMATE IMPORT ATP-BINDING PROTEIN FHUC"/>
    <property type="match status" value="1"/>
</dbReference>
<dbReference type="Gene3D" id="3.40.50.300">
    <property type="entry name" value="P-loop containing nucleotide triphosphate hydrolases"/>
    <property type="match status" value="1"/>
</dbReference>
<dbReference type="STRING" id="694427.Palpr_1067"/>
<dbReference type="InterPro" id="IPR027417">
    <property type="entry name" value="P-loop_NTPase"/>
</dbReference>
<name>E4T3C2_PALPW</name>
<evidence type="ECO:0000259" key="10">
    <source>
        <dbReference type="PROSITE" id="PS50893"/>
    </source>
</evidence>
<dbReference type="GO" id="GO:0005524">
    <property type="term" value="F:ATP binding"/>
    <property type="evidence" value="ECO:0007669"/>
    <property type="project" value="UniProtKB-KW"/>
</dbReference>
<reference evidence="11 12" key="2">
    <citation type="journal article" date="2011" name="Stand. Genomic Sci.">
        <title>Complete genome sequence of Paludibacter propionicigenes type strain (WB4).</title>
        <authorList>
            <person name="Gronow S."/>
            <person name="Munk C."/>
            <person name="Lapidus A."/>
            <person name="Nolan M."/>
            <person name="Lucas S."/>
            <person name="Hammon N."/>
            <person name="Deshpande S."/>
            <person name="Cheng J.F."/>
            <person name="Tapia R."/>
            <person name="Han C."/>
            <person name="Goodwin L."/>
            <person name="Pitluck S."/>
            <person name="Liolios K."/>
            <person name="Ivanova N."/>
            <person name="Mavromatis K."/>
            <person name="Mikhailova N."/>
            <person name="Pati A."/>
            <person name="Chen A."/>
            <person name="Palaniappan K."/>
            <person name="Land M."/>
            <person name="Hauser L."/>
            <person name="Chang Y.J."/>
            <person name="Jeffries C.D."/>
            <person name="Brambilla E."/>
            <person name="Rohde M."/>
            <person name="Goker M."/>
            <person name="Detter J.C."/>
            <person name="Woyke T."/>
            <person name="Bristow J."/>
            <person name="Eisen J.A."/>
            <person name="Markowitz V."/>
            <person name="Hugenholtz P."/>
            <person name="Kyrpides N.C."/>
            <person name="Klenk H.P."/>
        </authorList>
    </citation>
    <scope>NUCLEOTIDE SEQUENCE [LARGE SCALE GENOMIC DNA]</scope>
    <source>
        <strain evidence="12">DSM 17365 / JCM 13257 / WB4</strain>
    </source>
</reference>
<keyword evidence="12" id="KW-1185">Reference proteome</keyword>
<evidence type="ECO:0000313" key="12">
    <source>
        <dbReference type="Proteomes" id="UP000008718"/>
    </source>
</evidence>
<dbReference type="KEGG" id="ppn:Palpr_1067"/>
<dbReference type="GO" id="GO:0005886">
    <property type="term" value="C:plasma membrane"/>
    <property type="evidence" value="ECO:0007669"/>
    <property type="project" value="UniProtKB-SubCell"/>
</dbReference>
<dbReference type="eggNOG" id="COG1120">
    <property type="taxonomic scope" value="Bacteria"/>
</dbReference>
<evidence type="ECO:0000313" key="11">
    <source>
        <dbReference type="EMBL" id="ADQ79216.1"/>
    </source>
</evidence>
<organism evidence="11 12">
    <name type="scientific">Paludibacter propionicigenes (strain DSM 17365 / JCM 13257 / WB4)</name>
    <dbReference type="NCBI Taxonomy" id="694427"/>
    <lineage>
        <taxon>Bacteria</taxon>
        <taxon>Pseudomonadati</taxon>
        <taxon>Bacteroidota</taxon>
        <taxon>Bacteroidia</taxon>
        <taxon>Bacteroidales</taxon>
        <taxon>Paludibacteraceae</taxon>
        <taxon>Paludibacter</taxon>
    </lineage>
</organism>
<evidence type="ECO:0000256" key="3">
    <source>
        <dbReference type="ARBA" id="ARBA00022475"/>
    </source>
</evidence>
<dbReference type="GO" id="GO:0006826">
    <property type="term" value="P:iron ion transport"/>
    <property type="evidence" value="ECO:0007669"/>
    <property type="project" value="UniProtKB-KW"/>
</dbReference>
<evidence type="ECO:0000256" key="9">
    <source>
        <dbReference type="ARBA" id="ARBA00023136"/>
    </source>
</evidence>
<dbReference type="InterPro" id="IPR051535">
    <property type="entry name" value="Siderophore_ABC-ATPase"/>
</dbReference>
<keyword evidence="5" id="KW-0547">Nucleotide-binding</keyword>
<reference key="1">
    <citation type="submission" date="2010-11" db="EMBL/GenBank/DDBJ databases">
        <title>The complete genome of Paludibacter propionicigenes DSM 17365.</title>
        <authorList>
            <consortium name="US DOE Joint Genome Institute (JGI-PGF)"/>
            <person name="Lucas S."/>
            <person name="Copeland A."/>
            <person name="Lapidus A."/>
            <person name="Bruce D."/>
            <person name="Goodwin L."/>
            <person name="Pitluck S."/>
            <person name="Kyrpides N."/>
            <person name="Mavromatis K."/>
            <person name="Ivanova N."/>
            <person name="Munk A.C."/>
            <person name="Brettin T."/>
            <person name="Detter J.C."/>
            <person name="Han C."/>
            <person name="Tapia R."/>
            <person name="Land M."/>
            <person name="Hauser L."/>
            <person name="Markowitz V."/>
            <person name="Cheng J.-F."/>
            <person name="Hugenholtz P."/>
            <person name="Woyke T."/>
            <person name="Wu D."/>
            <person name="Gronow S."/>
            <person name="Wellnitz S."/>
            <person name="Brambilla E."/>
            <person name="Klenk H.-P."/>
            <person name="Eisen J.A."/>
        </authorList>
    </citation>
    <scope>NUCLEOTIDE SEQUENCE</scope>
    <source>
        <strain>WB4</strain>
    </source>
</reference>
<keyword evidence="9" id="KW-0472">Membrane</keyword>
<dbReference type="Pfam" id="PF00005">
    <property type="entry name" value="ABC_tran"/>
    <property type="match status" value="1"/>
</dbReference>
<keyword evidence="6" id="KW-0067">ATP-binding</keyword>
<keyword evidence="4" id="KW-0410">Iron transport</keyword>
<evidence type="ECO:0000256" key="7">
    <source>
        <dbReference type="ARBA" id="ARBA00023004"/>
    </source>
</evidence>
<dbReference type="CDD" id="cd03214">
    <property type="entry name" value="ABC_Iron-Siderophores_B12_Hemin"/>
    <property type="match status" value="1"/>
</dbReference>
<accession>E4T3C2</accession>
<evidence type="ECO:0000256" key="2">
    <source>
        <dbReference type="ARBA" id="ARBA00022448"/>
    </source>
</evidence>
<dbReference type="Proteomes" id="UP000008718">
    <property type="component" value="Chromosome"/>
</dbReference>